<dbReference type="GO" id="GO:0051087">
    <property type="term" value="F:protein-folding chaperone binding"/>
    <property type="evidence" value="ECO:0007669"/>
    <property type="project" value="InterPro"/>
</dbReference>
<dbReference type="GO" id="GO:0045505">
    <property type="term" value="F:dynein intermediate chain binding"/>
    <property type="evidence" value="ECO:0007669"/>
    <property type="project" value="TreeGrafter"/>
</dbReference>
<dbReference type="PANTHER" id="PTHR21083">
    <property type="entry name" value="TWISTER"/>
    <property type="match status" value="1"/>
</dbReference>
<dbReference type="OrthoDB" id="25887at2759"/>
<dbReference type="PANTHER" id="PTHR21083:SF0">
    <property type="entry name" value="DYNEIN AXONEMAL ASSEMBLY FACTOR 6"/>
    <property type="match status" value="1"/>
</dbReference>
<evidence type="ECO:0000256" key="2">
    <source>
        <dbReference type="SAM" id="MobiDB-lite"/>
    </source>
</evidence>
<feature type="compositionally biased region" description="Basic and acidic residues" evidence="2">
    <location>
        <begin position="34"/>
        <end position="48"/>
    </location>
</feature>
<dbReference type="Proteomes" id="UP001154078">
    <property type="component" value="Chromosome 5"/>
</dbReference>
<gene>
    <name evidence="4" type="ORF">MELIAE_LOCUS8463</name>
</gene>
<accession>A0A9P0B9C1</accession>
<evidence type="ECO:0000256" key="1">
    <source>
        <dbReference type="ARBA" id="ARBA00008511"/>
    </source>
</evidence>
<dbReference type="InterPro" id="IPR008978">
    <property type="entry name" value="HSP20-like_chaperone"/>
</dbReference>
<dbReference type="CDD" id="cd00298">
    <property type="entry name" value="ACD_sHsps_p23-like"/>
    <property type="match status" value="1"/>
</dbReference>
<dbReference type="GO" id="GO:0070286">
    <property type="term" value="P:axonemal dynein complex assembly"/>
    <property type="evidence" value="ECO:0007669"/>
    <property type="project" value="InterPro"/>
</dbReference>
<organism evidence="4 5">
    <name type="scientific">Brassicogethes aeneus</name>
    <name type="common">Rape pollen beetle</name>
    <name type="synonym">Meligethes aeneus</name>
    <dbReference type="NCBI Taxonomy" id="1431903"/>
    <lineage>
        <taxon>Eukaryota</taxon>
        <taxon>Metazoa</taxon>
        <taxon>Ecdysozoa</taxon>
        <taxon>Arthropoda</taxon>
        <taxon>Hexapoda</taxon>
        <taxon>Insecta</taxon>
        <taxon>Pterygota</taxon>
        <taxon>Neoptera</taxon>
        <taxon>Endopterygota</taxon>
        <taxon>Coleoptera</taxon>
        <taxon>Polyphaga</taxon>
        <taxon>Cucujiformia</taxon>
        <taxon>Nitidulidae</taxon>
        <taxon>Meligethinae</taxon>
        <taxon>Brassicogethes</taxon>
    </lineage>
</organism>
<name>A0A9P0B9C1_BRAAE</name>
<feature type="region of interest" description="Disordered" evidence="2">
    <location>
        <begin position="18"/>
        <end position="73"/>
    </location>
</feature>
<dbReference type="EMBL" id="OV121136">
    <property type="protein sequence ID" value="CAH0557854.1"/>
    <property type="molecule type" value="Genomic_DNA"/>
</dbReference>
<dbReference type="GO" id="GO:0005737">
    <property type="term" value="C:cytoplasm"/>
    <property type="evidence" value="ECO:0007669"/>
    <property type="project" value="TreeGrafter"/>
</dbReference>
<dbReference type="Pfam" id="PF18201">
    <property type="entry name" value="PIH1_CS"/>
    <property type="match status" value="1"/>
</dbReference>
<reference evidence="4" key="1">
    <citation type="submission" date="2021-12" db="EMBL/GenBank/DDBJ databases">
        <authorList>
            <person name="King R."/>
        </authorList>
    </citation>
    <scope>NUCLEOTIDE SEQUENCE</scope>
</reference>
<comment type="similarity">
    <text evidence="1">Belongs to the PIH1 family.</text>
</comment>
<evidence type="ECO:0000259" key="3">
    <source>
        <dbReference type="Pfam" id="PF18201"/>
    </source>
</evidence>
<keyword evidence="5" id="KW-1185">Reference proteome</keyword>
<proteinExistence type="inferred from homology"/>
<dbReference type="AlphaFoldDB" id="A0A9P0B9C1"/>
<evidence type="ECO:0000313" key="4">
    <source>
        <dbReference type="EMBL" id="CAH0557854.1"/>
    </source>
</evidence>
<feature type="compositionally biased region" description="Basic and acidic residues" evidence="2">
    <location>
        <begin position="64"/>
        <end position="73"/>
    </location>
</feature>
<dbReference type="InterPro" id="IPR026697">
    <property type="entry name" value="DNAAF6"/>
</dbReference>
<dbReference type="InterPro" id="IPR041442">
    <property type="entry name" value="PIH1D1/2/3_CS-like"/>
</dbReference>
<evidence type="ECO:0000313" key="5">
    <source>
        <dbReference type="Proteomes" id="UP001154078"/>
    </source>
</evidence>
<feature type="domain" description="PIH1D1/2/3 CS-like" evidence="3">
    <location>
        <begin position="94"/>
        <end position="188"/>
    </location>
</feature>
<sequence>MTSNICEIEKLVELFDLQKNDSDLSDDDQQSYPEEGRPKKEKKHTDKSKAKKFNPYEKIAPKPVENKEVKDPDEMLDDNVVLESEKHKADWKKTPKWDLSYKQQVTASDVFLQMGFKTPSSSSCEDMIIVVELPGENQKNMDLKILQQSLTLSTPNFYLDITLPHPVDPQRGNAQFDKDAEKLTITLRMDRELDFVNF</sequence>
<protein>
    <recommendedName>
        <fullName evidence="3">PIH1D1/2/3 CS-like domain-containing protein</fullName>
    </recommendedName>
</protein>
<dbReference type="SUPFAM" id="SSF49764">
    <property type="entry name" value="HSP20-like chaperones"/>
    <property type="match status" value="1"/>
</dbReference>